<dbReference type="InterPro" id="IPR007173">
    <property type="entry name" value="ALO_C"/>
</dbReference>
<dbReference type="EMBL" id="CP009922">
    <property type="protein sequence ID" value="AKG46263.1"/>
    <property type="molecule type" value="Genomic_DNA"/>
</dbReference>
<dbReference type="Gene3D" id="3.30.465.10">
    <property type="match status" value="1"/>
</dbReference>
<dbReference type="STRING" id="408015.SXIM_48790"/>
<dbReference type="PANTHER" id="PTHR43762">
    <property type="entry name" value="L-GULONOLACTONE OXIDASE"/>
    <property type="match status" value="1"/>
</dbReference>
<organism evidence="3 4">
    <name type="scientific">Streptomyces xiamenensis</name>
    <dbReference type="NCBI Taxonomy" id="408015"/>
    <lineage>
        <taxon>Bacteria</taxon>
        <taxon>Bacillati</taxon>
        <taxon>Actinomycetota</taxon>
        <taxon>Actinomycetes</taxon>
        <taxon>Kitasatosporales</taxon>
        <taxon>Streptomycetaceae</taxon>
        <taxon>Streptomyces</taxon>
    </lineage>
</organism>
<name>A0A0F7G195_9ACTN</name>
<dbReference type="PROSITE" id="PS51387">
    <property type="entry name" value="FAD_PCMH"/>
    <property type="match status" value="1"/>
</dbReference>
<evidence type="ECO:0000256" key="1">
    <source>
        <dbReference type="ARBA" id="ARBA00023002"/>
    </source>
</evidence>
<proteinExistence type="predicted"/>
<dbReference type="InterPro" id="IPR006094">
    <property type="entry name" value="Oxid_FAD_bind_N"/>
</dbReference>
<dbReference type="PANTHER" id="PTHR43762:SF1">
    <property type="entry name" value="D-ARABINONO-1,4-LACTONE OXIDASE"/>
    <property type="match status" value="1"/>
</dbReference>
<feature type="domain" description="FAD-binding PCMH-type" evidence="2">
    <location>
        <begin position="24"/>
        <end position="190"/>
    </location>
</feature>
<gene>
    <name evidence="3" type="ORF">SXIM_48790</name>
</gene>
<dbReference type="HOGENOM" id="CLU_003896_4_2_11"/>
<dbReference type="GO" id="GO:0080049">
    <property type="term" value="F:L-gulono-1,4-lactone dehydrogenase activity"/>
    <property type="evidence" value="ECO:0007669"/>
    <property type="project" value="TreeGrafter"/>
</dbReference>
<evidence type="ECO:0000259" key="2">
    <source>
        <dbReference type="PROSITE" id="PS51387"/>
    </source>
</evidence>
<dbReference type="Gene3D" id="1.10.45.10">
    <property type="entry name" value="Vanillyl-alcohol Oxidase, Chain A, domain 4"/>
    <property type="match status" value="1"/>
</dbReference>
<evidence type="ECO:0000313" key="4">
    <source>
        <dbReference type="Proteomes" id="UP000034034"/>
    </source>
</evidence>
<dbReference type="GO" id="GO:0071949">
    <property type="term" value="F:FAD binding"/>
    <property type="evidence" value="ECO:0007669"/>
    <property type="project" value="InterPro"/>
</dbReference>
<dbReference type="SUPFAM" id="SSF56176">
    <property type="entry name" value="FAD-binding/transporter-associated domain-like"/>
    <property type="match status" value="1"/>
</dbReference>
<dbReference type="KEGG" id="sxi:SXIM_48790"/>
<dbReference type="AlphaFoldDB" id="A0A0F7G195"/>
<keyword evidence="4" id="KW-1185">Reference proteome</keyword>
<sequence length="434" mass="46810">MVISYYGQRMVTINAPARNWAGNVTFGARRTHRPATVGELRRIVAGSPQLRVLGSGHSFNLIADTPGDLVRVDGLPPRTEIDAERRRVTISAGMRYAEVTAALHAAGFALANLASLPHISIAGSCTTGTHGSGNSQPGLANAVTAVELIGPDGEIARLERDADPDVFPGAVVSLGALGVITAMELEIEPAFQAAQWVYENVPLDGIDTARFDEITGAAYSVSTFTRWDDGRGTVVLKRRLDRESGAHPGEDWQGGTLATAPWHPIPGAPTEHSTQQLGVPGPWHERLPHFRPDYSPSHGEELQSELFLPRSAAPAAFAVLRELGERMAPVLQVSEVRTIAADALWLSPSSGRETVAFHFTWTLETERVLPVLGEMEARLLPLGARPHWGKLTMMPPATVTASYPRFADFRRLVLSRDPAGVFRNPFVAALLGTD</sequence>
<dbReference type="Gene3D" id="3.30.43.10">
    <property type="entry name" value="Uridine Diphospho-n-acetylenolpyruvylglucosamine Reductase, domain 2"/>
    <property type="match status" value="1"/>
</dbReference>
<accession>A0A0F7G195</accession>
<dbReference type="PATRIC" id="fig|408015.6.peg.4940"/>
<dbReference type="InterPro" id="IPR016167">
    <property type="entry name" value="FAD-bd_PCMH_sub1"/>
</dbReference>
<dbReference type="Pfam" id="PF01565">
    <property type="entry name" value="FAD_binding_4"/>
    <property type="match status" value="1"/>
</dbReference>
<dbReference type="InterPro" id="IPR016169">
    <property type="entry name" value="FAD-bd_PCMH_sub2"/>
</dbReference>
<dbReference type="GO" id="GO:0016020">
    <property type="term" value="C:membrane"/>
    <property type="evidence" value="ECO:0007669"/>
    <property type="project" value="InterPro"/>
</dbReference>
<dbReference type="GO" id="GO:0003885">
    <property type="term" value="F:D-arabinono-1,4-lactone oxidase activity"/>
    <property type="evidence" value="ECO:0007669"/>
    <property type="project" value="InterPro"/>
</dbReference>
<dbReference type="InterPro" id="IPR010031">
    <property type="entry name" value="FAD_lactone_oxidase-like"/>
</dbReference>
<dbReference type="InterPro" id="IPR016166">
    <property type="entry name" value="FAD-bd_PCMH"/>
</dbReference>
<keyword evidence="1" id="KW-0560">Oxidoreductase</keyword>
<evidence type="ECO:0000313" key="3">
    <source>
        <dbReference type="EMBL" id="AKG46263.1"/>
    </source>
</evidence>
<dbReference type="InterPro" id="IPR036318">
    <property type="entry name" value="FAD-bd_PCMH-like_sf"/>
</dbReference>
<reference evidence="3" key="1">
    <citation type="submission" date="2019-08" db="EMBL/GenBank/DDBJ databases">
        <title>Complete genome sequence of a mangrove-derived Streptomyces xiamenensis.</title>
        <authorList>
            <person name="Xu J."/>
        </authorList>
    </citation>
    <scope>NUCLEOTIDE SEQUENCE</scope>
    <source>
        <strain evidence="3">318</strain>
    </source>
</reference>
<dbReference type="Gene3D" id="3.30.70.2520">
    <property type="match status" value="1"/>
</dbReference>
<dbReference type="Proteomes" id="UP000034034">
    <property type="component" value="Chromosome"/>
</dbReference>
<dbReference type="Gene3D" id="3.30.70.2530">
    <property type="match status" value="1"/>
</dbReference>
<protein>
    <submittedName>
        <fullName evidence="3">FAD linked oxidase domain protein</fullName>
    </submittedName>
</protein>
<dbReference type="InterPro" id="IPR016171">
    <property type="entry name" value="Vanillyl_alc_oxidase_C-sub2"/>
</dbReference>
<dbReference type="Pfam" id="PF04030">
    <property type="entry name" value="ALO"/>
    <property type="match status" value="1"/>
</dbReference>